<dbReference type="InterPro" id="IPR011990">
    <property type="entry name" value="TPR-like_helical_dom_sf"/>
</dbReference>
<dbReference type="Proteomes" id="UP000004690">
    <property type="component" value="Unassembled WGS sequence"/>
</dbReference>
<dbReference type="Gene3D" id="1.25.40.10">
    <property type="entry name" value="Tetratricopeptide repeat domain"/>
    <property type="match status" value="1"/>
</dbReference>
<name>I3C1H2_9FLAO</name>
<reference evidence="3 4" key="1">
    <citation type="submission" date="2012-02" db="EMBL/GenBank/DDBJ databases">
        <title>Improved High-Quality Draft genome of Joostella marina DSM 19592.</title>
        <authorList>
            <consortium name="US DOE Joint Genome Institute (JGI-PGF)"/>
            <person name="Lucas S."/>
            <person name="Copeland A."/>
            <person name="Lapidus A."/>
            <person name="Bruce D."/>
            <person name="Goodwin L."/>
            <person name="Pitluck S."/>
            <person name="Peters L."/>
            <person name="Chertkov O."/>
            <person name="Ovchinnikova G."/>
            <person name="Kyrpides N."/>
            <person name="Mavromatis K."/>
            <person name="Detter J.C."/>
            <person name="Han C."/>
            <person name="Land M."/>
            <person name="Hauser L."/>
            <person name="Markowitz V."/>
            <person name="Cheng J.-F."/>
            <person name="Hugenholtz P."/>
            <person name="Woyke T."/>
            <person name="Wu D."/>
            <person name="Tindall B."/>
            <person name="Brambilla E."/>
            <person name="Klenk H.-P."/>
            <person name="Eisen J.A."/>
        </authorList>
    </citation>
    <scope>NUCLEOTIDE SEQUENCE [LARGE SCALE GENOMIC DNA]</scope>
    <source>
        <strain evidence="3 4">DSM 19592</strain>
    </source>
</reference>
<dbReference type="NCBIfam" id="TIGR04183">
    <property type="entry name" value="Por_Secre_tail"/>
    <property type="match status" value="1"/>
</dbReference>
<dbReference type="SUPFAM" id="SSF81901">
    <property type="entry name" value="HCP-like"/>
    <property type="match status" value="1"/>
</dbReference>
<keyword evidence="1" id="KW-0732">Signal</keyword>
<feature type="domain" description="Secretion system C-terminal sorting" evidence="2">
    <location>
        <begin position="368"/>
        <end position="444"/>
    </location>
</feature>
<dbReference type="eggNOG" id="COG0790">
    <property type="taxonomic scope" value="Bacteria"/>
</dbReference>
<evidence type="ECO:0000313" key="4">
    <source>
        <dbReference type="Proteomes" id="UP000004690"/>
    </source>
</evidence>
<dbReference type="AlphaFoldDB" id="I3C1H2"/>
<dbReference type="STRING" id="926559.JoomaDRAFT_0410"/>
<dbReference type="PANTHER" id="PTHR43628:SF1">
    <property type="entry name" value="CHITIN SYNTHASE REGULATORY FACTOR 2-RELATED"/>
    <property type="match status" value="1"/>
</dbReference>
<dbReference type="InterPro" id="IPR026444">
    <property type="entry name" value="Secre_tail"/>
</dbReference>
<gene>
    <name evidence="3" type="ORF">JoomaDRAFT_0410</name>
</gene>
<dbReference type="SMART" id="SM00671">
    <property type="entry name" value="SEL1"/>
    <property type="match status" value="3"/>
</dbReference>
<accession>I3C1H2</accession>
<dbReference type="HOGENOM" id="CLU_613620_0_0_10"/>
<evidence type="ECO:0000259" key="2">
    <source>
        <dbReference type="Pfam" id="PF18962"/>
    </source>
</evidence>
<proteinExistence type="predicted"/>
<sequence>MRKNLLITLILGLYSPFVFPQFEQSKKISMIWELKKIEHYLESNNQTVEKSKEVFNKVLSYAIEGNSKAACIMGILYKDGIGCPIDYNKARVWFSFAYTAGSDKAAYSLGYLYLKGLGDVEQDYSKAIEWFEKSNYGMAIHWLSKCYYFGLGVEENKEKAITILRDNPIYNSQTLLKQWEEYEREGNKSLQNQIVETKESVRDQTLIINDVSNIKINLDSLYGEWKGSLYEMDFSGNEIMEVQPTTINFIKKDGEETLSLVNISIDNQQIKCPVLWDDNSFSLTNATIPMKKKFYDHPNEEVLEYEINYIALKPYNLNGNIFLIARLESWIKNWSEPGPPLIMVVHKDINIESVTDEPLRETPSITVSPNPFVEDILVTYQVQNSSEVSISLYDFYGRLKYSSSVIDEKQKGNYTLIIPGQNLIPGIYIIQIQIAGEKYSKQIIKK</sequence>
<dbReference type="OrthoDB" id="1186419at2"/>
<dbReference type="InterPro" id="IPR052945">
    <property type="entry name" value="Mitotic_Regulator"/>
</dbReference>
<keyword evidence="4" id="KW-1185">Reference proteome</keyword>
<protein>
    <submittedName>
        <fullName evidence="3">Sel1 repeat protein</fullName>
    </submittedName>
</protein>
<dbReference type="EMBL" id="JH651380">
    <property type="protein sequence ID" value="EIJ37465.1"/>
    <property type="molecule type" value="Genomic_DNA"/>
</dbReference>
<dbReference type="InterPro" id="IPR006597">
    <property type="entry name" value="Sel1-like"/>
</dbReference>
<dbReference type="Pfam" id="PF18962">
    <property type="entry name" value="Por_Secre_tail"/>
    <property type="match status" value="1"/>
</dbReference>
<evidence type="ECO:0000256" key="1">
    <source>
        <dbReference type="ARBA" id="ARBA00022729"/>
    </source>
</evidence>
<organism evidence="3 4">
    <name type="scientific">Galbibacter orientalis DSM 19592</name>
    <dbReference type="NCBI Taxonomy" id="926559"/>
    <lineage>
        <taxon>Bacteria</taxon>
        <taxon>Pseudomonadati</taxon>
        <taxon>Bacteroidota</taxon>
        <taxon>Flavobacteriia</taxon>
        <taxon>Flavobacteriales</taxon>
        <taxon>Flavobacteriaceae</taxon>
        <taxon>Galbibacter</taxon>
    </lineage>
</organism>
<evidence type="ECO:0000313" key="3">
    <source>
        <dbReference type="EMBL" id="EIJ37465.1"/>
    </source>
</evidence>
<dbReference type="Pfam" id="PF08238">
    <property type="entry name" value="Sel1"/>
    <property type="match status" value="3"/>
</dbReference>
<dbReference type="PANTHER" id="PTHR43628">
    <property type="entry name" value="ACTIVATOR OF C KINASE PROTEIN 1-RELATED"/>
    <property type="match status" value="1"/>
</dbReference>